<proteinExistence type="predicted"/>
<dbReference type="EMBL" id="JBHSOW010000042">
    <property type="protein sequence ID" value="MFC5649850.1"/>
    <property type="molecule type" value="Genomic_DNA"/>
</dbReference>
<evidence type="ECO:0000313" key="1">
    <source>
        <dbReference type="EMBL" id="MFC5649850.1"/>
    </source>
</evidence>
<organism evidence="1 2">
    <name type="scientific">Paenibacillus solisilvae</name>
    <dbReference type="NCBI Taxonomy" id="2486751"/>
    <lineage>
        <taxon>Bacteria</taxon>
        <taxon>Bacillati</taxon>
        <taxon>Bacillota</taxon>
        <taxon>Bacilli</taxon>
        <taxon>Bacillales</taxon>
        <taxon>Paenibacillaceae</taxon>
        <taxon>Paenibacillus</taxon>
    </lineage>
</organism>
<keyword evidence="2" id="KW-1185">Reference proteome</keyword>
<sequence>MDVNAIEATFFDTHARCLWPCGVRAVTELLGVDVSWNGEVKKVFFYKYVLYPRWPWLSGVFHI</sequence>
<accession>A0ABW0VW67</accession>
<evidence type="ECO:0000313" key="2">
    <source>
        <dbReference type="Proteomes" id="UP001596047"/>
    </source>
</evidence>
<reference evidence="2" key="1">
    <citation type="journal article" date="2019" name="Int. J. Syst. Evol. Microbiol.">
        <title>The Global Catalogue of Microorganisms (GCM) 10K type strain sequencing project: providing services to taxonomists for standard genome sequencing and annotation.</title>
        <authorList>
            <consortium name="The Broad Institute Genomics Platform"/>
            <consortium name="The Broad Institute Genome Sequencing Center for Infectious Disease"/>
            <person name="Wu L."/>
            <person name="Ma J."/>
        </authorList>
    </citation>
    <scope>NUCLEOTIDE SEQUENCE [LARGE SCALE GENOMIC DNA]</scope>
    <source>
        <strain evidence="2">CGMCC 1.3240</strain>
    </source>
</reference>
<gene>
    <name evidence="1" type="ORF">ACFPYJ_12095</name>
</gene>
<comment type="caution">
    <text evidence="1">The sequence shown here is derived from an EMBL/GenBank/DDBJ whole genome shotgun (WGS) entry which is preliminary data.</text>
</comment>
<name>A0ABW0VW67_9BACL</name>
<dbReference type="RefSeq" id="WP_379188395.1">
    <property type="nucleotide sequence ID" value="NZ_JBHSOW010000042.1"/>
</dbReference>
<dbReference type="Proteomes" id="UP001596047">
    <property type="component" value="Unassembled WGS sequence"/>
</dbReference>
<protein>
    <submittedName>
        <fullName evidence="1">Uncharacterized protein</fullName>
    </submittedName>
</protein>